<organism evidence="3">
    <name type="scientific">Fagus sylvatica</name>
    <name type="common">Beechnut</name>
    <dbReference type="NCBI Taxonomy" id="28930"/>
    <lineage>
        <taxon>Eukaryota</taxon>
        <taxon>Viridiplantae</taxon>
        <taxon>Streptophyta</taxon>
        <taxon>Embryophyta</taxon>
        <taxon>Tracheophyta</taxon>
        <taxon>Spermatophyta</taxon>
        <taxon>Magnoliopsida</taxon>
        <taxon>eudicotyledons</taxon>
        <taxon>Gunneridae</taxon>
        <taxon>Pentapetalae</taxon>
        <taxon>rosids</taxon>
        <taxon>fabids</taxon>
        <taxon>Fagales</taxon>
        <taxon>Fagaceae</taxon>
        <taxon>Fagus</taxon>
    </lineage>
</organism>
<evidence type="ECO:0000256" key="1">
    <source>
        <dbReference type="SAM" id="MobiDB-lite"/>
    </source>
</evidence>
<name>A0A2N9HYF2_FAGSY</name>
<feature type="region of interest" description="Disordered" evidence="1">
    <location>
        <begin position="128"/>
        <end position="159"/>
    </location>
</feature>
<reference evidence="3" key="1">
    <citation type="submission" date="2018-02" db="EMBL/GenBank/DDBJ databases">
        <authorList>
            <person name="Cohen D.B."/>
            <person name="Kent A.D."/>
        </authorList>
    </citation>
    <scope>NUCLEOTIDE SEQUENCE</scope>
</reference>
<dbReference type="AlphaFoldDB" id="A0A2N9HYF2"/>
<keyword evidence="2" id="KW-0472">Membrane</keyword>
<evidence type="ECO:0000313" key="3">
    <source>
        <dbReference type="EMBL" id="SPD17095.1"/>
    </source>
</evidence>
<evidence type="ECO:0000256" key="2">
    <source>
        <dbReference type="SAM" id="Phobius"/>
    </source>
</evidence>
<evidence type="ECO:0000313" key="4">
    <source>
        <dbReference type="EMBL" id="SPD23987.1"/>
    </source>
</evidence>
<feature type="transmembrane region" description="Helical" evidence="2">
    <location>
        <begin position="55"/>
        <end position="73"/>
    </location>
</feature>
<sequence>MAFRANSYWKSMLTRLGGNRSFASSTTPKMKPFAPTIDAAHADRHRSKLAMRGEFAPIFVVLGMLMVAMTIGAHTAKQHLMHSPGVRVSKKKRESFPEVEDPDNVISSADKFVNKSFLRKVAHIQDHKRVIPDPTRPNPFTRPRHAETLKSVGVDPARH</sequence>
<dbReference type="PANTHER" id="PTHR33919">
    <property type="entry name" value="OS09G0127700 PROTEIN"/>
    <property type="match status" value="1"/>
</dbReference>
<feature type="region of interest" description="Disordered" evidence="1">
    <location>
        <begin position="81"/>
        <end position="102"/>
    </location>
</feature>
<dbReference type="EMBL" id="OIVN01005779">
    <property type="protein sequence ID" value="SPD23987.1"/>
    <property type="molecule type" value="Genomic_DNA"/>
</dbReference>
<keyword evidence="2" id="KW-0812">Transmembrane</keyword>
<protein>
    <recommendedName>
        <fullName evidence="5">Transmembrane protein</fullName>
    </recommendedName>
</protein>
<proteinExistence type="predicted"/>
<dbReference type="PANTHER" id="PTHR33919:SF9">
    <property type="entry name" value="RIBOSOME BIOGENESIS NEP1-LIKE PROTEIN"/>
    <property type="match status" value="1"/>
</dbReference>
<evidence type="ECO:0008006" key="5">
    <source>
        <dbReference type="Google" id="ProtNLM"/>
    </source>
</evidence>
<dbReference type="EMBL" id="OIVN01004392">
    <property type="protein sequence ID" value="SPD17095.1"/>
    <property type="molecule type" value="Genomic_DNA"/>
</dbReference>
<accession>A0A2N9HYF2</accession>
<keyword evidence="2" id="KW-1133">Transmembrane helix</keyword>
<gene>
    <name evidence="3" type="ORF">FSB_LOCUS44977</name>
    <name evidence="4" type="ORF">FSB_LOCUS51869</name>
</gene>